<dbReference type="RefSeq" id="WP_002845866.1">
    <property type="nucleotide sequence ID" value="NZ_FOVA01000044.1"/>
</dbReference>
<dbReference type="GO" id="GO:0046872">
    <property type="term" value="F:metal ion binding"/>
    <property type="evidence" value="ECO:0007669"/>
    <property type="project" value="UniProtKB-KW"/>
</dbReference>
<dbReference type="EMBL" id="UGTB01000004">
    <property type="protein sequence ID" value="SUB60318.1"/>
    <property type="molecule type" value="Genomic_DNA"/>
</dbReference>
<dbReference type="PROSITE" id="PS51918">
    <property type="entry name" value="RADICAL_SAM"/>
    <property type="match status" value="1"/>
</dbReference>
<evidence type="ECO:0000256" key="4">
    <source>
        <dbReference type="ARBA" id="ARBA00023014"/>
    </source>
</evidence>
<dbReference type="SFLD" id="SFLDG01386">
    <property type="entry name" value="main_SPASM_domain-containing"/>
    <property type="match status" value="1"/>
</dbReference>
<dbReference type="SMART" id="SM00729">
    <property type="entry name" value="Elp3"/>
    <property type="match status" value="1"/>
</dbReference>
<dbReference type="CDD" id="cd01335">
    <property type="entry name" value="Radical_SAM"/>
    <property type="match status" value="1"/>
</dbReference>
<dbReference type="InterPro" id="IPR023885">
    <property type="entry name" value="4Fe4S-binding_SPASM_dom"/>
</dbReference>
<dbReference type="SUPFAM" id="SSF102114">
    <property type="entry name" value="Radical SAM enzymes"/>
    <property type="match status" value="1"/>
</dbReference>
<dbReference type="SFLD" id="SFLDG01067">
    <property type="entry name" value="SPASM/twitch_domain_containing"/>
    <property type="match status" value="1"/>
</dbReference>
<dbReference type="AlphaFoldDB" id="A0A379CDP3"/>
<evidence type="ECO:0000313" key="6">
    <source>
        <dbReference type="EMBL" id="SUB60318.1"/>
    </source>
</evidence>
<protein>
    <submittedName>
        <fullName evidence="6">Molybdenum cofactor biosynthesis protein A</fullName>
    </submittedName>
</protein>
<dbReference type="GO" id="GO:0051536">
    <property type="term" value="F:iron-sulfur cluster binding"/>
    <property type="evidence" value="ECO:0007669"/>
    <property type="project" value="UniProtKB-KW"/>
</dbReference>
<dbReference type="InterPro" id="IPR006638">
    <property type="entry name" value="Elp3/MiaA/NifB-like_rSAM"/>
</dbReference>
<proteinExistence type="predicted"/>
<sequence>MEKYFIEDFAYLDCCEKETIIANKANGMWIKVPKICYEIIKLMSENNKYISCGIEYFEREEDKKYFQNIIEKLDQIGVLSEYFDDKLYFRRVEVITISLTNRCNLYCDYCCTNARHNYKDLPTDDIKKIIKNIMSFDPKKIVITGGEPMIRKDFFEIIEYIRKDYSGEIQLLTNGTYITRDNINLLKMIDSISISIDGYNKKMVDKIRGNGTFEKVINSISFLQEIKFKKIALSMVFGENDRNKMNKFKDFCEISNVKPVYRFFSRFGRGKNLNTYIKNSNISFFPLVLFNKNEYIERTLCCNPGNLNLFVNYDGNVYPCQNLIHKKFEMFDALDLNQSIVEKIKERSHSVFDELDKINTALIERCIDCRHKLFCGYCLANIDNMFSDISTLESTCKLIRNSKLDI</sequence>
<dbReference type="InterPro" id="IPR007197">
    <property type="entry name" value="rSAM"/>
</dbReference>
<keyword evidence="2" id="KW-0479">Metal-binding</keyword>
<dbReference type="InterPro" id="IPR058240">
    <property type="entry name" value="rSAM_sf"/>
</dbReference>
<dbReference type="SFLD" id="SFLDS00029">
    <property type="entry name" value="Radical_SAM"/>
    <property type="match status" value="1"/>
</dbReference>
<dbReference type="Proteomes" id="UP000255101">
    <property type="component" value="Unassembled WGS sequence"/>
</dbReference>
<dbReference type="InterPro" id="IPR013785">
    <property type="entry name" value="Aldolase_TIM"/>
</dbReference>
<organism evidence="6 7">
    <name type="scientific">Peptostreptococcus anaerobius</name>
    <dbReference type="NCBI Taxonomy" id="1261"/>
    <lineage>
        <taxon>Bacteria</taxon>
        <taxon>Bacillati</taxon>
        <taxon>Bacillota</taxon>
        <taxon>Clostridia</taxon>
        <taxon>Peptostreptococcales</taxon>
        <taxon>Peptostreptococcaceae</taxon>
        <taxon>Peptostreptococcus</taxon>
    </lineage>
</organism>
<accession>A0A379CDP3</accession>
<dbReference type="PANTHER" id="PTHR11228">
    <property type="entry name" value="RADICAL SAM DOMAIN PROTEIN"/>
    <property type="match status" value="1"/>
</dbReference>
<dbReference type="InterPro" id="IPR050377">
    <property type="entry name" value="Radical_SAM_PqqE_MftC-like"/>
</dbReference>
<keyword evidence="1" id="KW-0949">S-adenosyl-L-methionine</keyword>
<gene>
    <name evidence="6" type="primary">moaA_1</name>
    <name evidence="6" type="ORF">NCTC11460_00217</name>
</gene>
<reference evidence="6 7" key="1">
    <citation type="submission" date="2018-06" db="EMBL/GenBank/DDBJ databases">
        <authorList>
            <consortium name="Pathogen Informatics"/>
            <person name="Doyle S."/>
        </authorList>
    </citation>
    <scope>NUCLEOTIDE SEQUENCE [LARGE SCALE GENOMIC DNA]</scope>
    <source>
        <strain evidence="6 7">NCTC11460</strain>
    </source>
</reference>
<evidence type="ECO:0000313" key="7">
    <source>
        <dbReference type="Proteomes" id="UP000255101"/>
    </source>
</evidence>
<dbReference type="Pfam" id="PF04055">
    <property type="entry name" value="Radical_SAM"/>
    <property type="match status" value="1"/>
</dbReference>
<dbReference type="PANTHER" id="PTHR11228:SF35">
    <property type="entry name" value="MOLYBDENUM COFACTOR BIOSYNTHESIS PROTEIN A-RELATED"/>
    <property type="match status" value="1"/>
</dbReference>
<dbReference type="Gene3D" id="3.20.20.70">
    <property type="entry name" value="Aldolase class I"/>
    <property type="match status" value="1"/>
</dbReference>
<feature type="domain" description="Radical SAM core" evidence="5">
    <location>
        <begin position="89"/>
        <end position="297"/>
    </location>
</feature>
<dbReference type="NCBIfam" id="TIGR04085">
    <property type="entry name" value="rSAM_more_4Fe4S"/>
    <property type="match status" value="1"/>
</dbReference>
<evidence type="ECO:0000256" key="3">
    <source>
        <dbReference type="ARBA" id="ARBA00023004"/>
    </source>
</evidence>
<name>A0A379CDP3_9FIRM</name>
<evidence type="ECO:0000259" key="5">
    <source>
        <dbReference type="PROSITE" id="PS51918"/>
    </source>
</evidence>
<keyword evidence="4" id="KW-0411">Iron-sulfur</keyword>
<keyword evidence="3" id="KW-0408">Iron</keyword>
<dbReference type="GO" id="GO:0003824">
    <property type="term" value="F:catalytic activity"/>
    <property type="evidence" value="ECO:0007669"/>
    <property type="project" value="InterPro"/>
</dbReference>
<evidence type="ECO:0000256" key="1">
    <source>
        <dbReference type="ARBA" id="ARBA00022691"/>
    </source>
</evidence>
<evidence type="ECO:0000256" key="2">
    <source>
        <dbReference type="ARBA" id="ARBA00022723"/>
    </source>
</evidence>